<feature type="region of interest" description="Disordered" evidence="2">
    <location>
        <begin position="197"/>
        <end position="224"/>
    </location>
</feature>
<name>A0A2B7YY80_POLH7</name>
<dbReference type="OrthoDB" id="4448936at2759"/>
<dbReference type="STRING" id="1447883.A0A2B7YY80"/>
<dbReference type="EMBL" id="PDNA01000015">
    <property type="protein sequence ID" value="PGH26636.1"/>
    <property type="molecule type" value="Genomic_DNA"/>
</dbReference>
<feature type="region of interest" description="Disordered" evidence="2">
    <location>
        <begin position="1"/>
        <end position="37"/>
    </location>
</feature>
<keyword evidence="1" id="KW-0175">Coiled coil</keyword>
<gene>
    <name evidence="3" type="ORF">AJ80_01765</name>
</gene>
<organism evidence="3 4">
    <name type="scientific">Polytolypa hystricis (strain UAMH7299)</name>
    <dbReference type="NCBI Taxonomy" id="1447883"/>
    <lineage>
        <taxon>Eukaryota</taxon>
        <taxon>Fungi</taxon>
        <taxon>Dikarya</taxon>
        <taxon>Ascomycota</taxon>
        <taxon>Pezizomycotina</taxon>
        <taxon>Eurotiomycetes</taxon>
        <taxon>Eurotiomycetidae</taxon>
        <taxon>Onygenales</taxon>
        <taxon>Onygenales incertae sedis</taxon>
        <taxon>Polytolypa</taxon>
    </lineage>
</organism>
<evidence type="ECO:0000313" key="4">
    <source>
        <dbReference type="Proteomes" id="UP000224634"/>
    </source>
</evidence>
<reference evidence="3 4" key="1">
    <citation type="submission" date="2017-10" db="EMBL/GenBank/DDBJ databases">
        <title>Comparative genomics in systemic dimorphic fungi from Ajellomycetaceae.</title>
        <authorList>
            <person name="Munoz J.F."/>
            <person name="Mcewen J.G."/>
            <person name="Clay O.K."/>
            <person name="Cuomo C.A."/>
        </authorList>
    </citation>
    <scope>NUCLEOTIDE SEQUENCE [LARGE SCALE GENOMIC DNA]</scope>
    <source>
        <strain evidence="3 4">UAMH7299</strain>
    </source>
</reference>
<protein>
    <submittedName>
        <fullName evidence="3">Uncharacterized protein</fullName>
    </submittedName>
</protein>
<evidence type="ECO:0000256" key="1">
    <source>
        <dbReference type="SAM" id="Coils"/>
    </source>
</evidence>
<sequence>MDIPSPPFSAHPVISPSLPDSAIDIGNTKNDNDDQEPDTISERLFHLADLASTFHPSSHEATAPSRNYDSTAIHQHLDIVEEILRNRHQHEEAAHSNPKRPARIAAKDSADLRQDLSVLLRDLTAVTGAMQQRRGDLFHTNALVVAKCETLRNRILELEVEVKDLQGDLLEHEVEVEGLRGMVGALENWLAGWKEQRASQKSGRGSSSKKPQRKKSKAVDAREEDDNDLLIEGINAWMRGWKDAEDAFRIRSRMRAERRKRRKT</sequence>
<dbReference type="Proteomes" id="UP000224634">
    <property type="component" value="Unassembled WGS sequence"/>
</dbReference>
<feature type="coiled-coil region" evidence="1">
    <location>
        <begin position="148"/>
        <end position="175"/>
    </location>
</feature>
<keyword evidence="4" id="KW-1185">Reference proteome</keyword>
<feature type="compositionally biased region" description="Low complexity" evidence="2">
    <location>
        <begin position="199"/>
        <end position="209"/>
    </location>
</feature>
<evidence type="ECO:0000313" key="3">
    <source>
        <dbReference type="EMBL" id="PGH26636.1"/>
    </source>
</evidence>
<comment type="caution">
    <text evidence="3">The sequence shown here is derived from an EMBL/GenBank/DDBJ whole genome shotgun (WGS) entry which is preliminary data.</text>
</comment>
<evidence type="ECO:0000256" key="2">
    <source>
        <dbReference type="SAM" id="MobiDB-lite"/>
    </source>
</evidence>
<accession>A0A2B7YY80</accession>
<proteinExistence type="predicted"/>
<dbReference type="AlphaFoldDB" id="A0A2B7YY80"/>